<keyword evidence="3 5" id="KW-0687">Ribonucleoprotein</keyword>
<keyword evidence="5" id="KW-0694">RNA-binding</keyword>
<proteinExistence type="inferred from homology"/>
<reference evidence="6" key="1">
    <citation type="submission" date="2015-11" db="EMBL/GenBank/DDBJ databases">
        <title>Re-assessment of the Classification of Bryopsidales (Chlorophyta) Based on Chloroplast Phylogenomic Analyses.</title>
        <authorList>
            <person name="Cremen M.C.M."/>
            <person name="Leliaert F."/>
            <person name="West J."/>
            <person name="Lam D.W."/>
            <person name="Shimada S."/>
            <person name="Lopez-Bautista J.M."/>
            <person name="Verbruggen H."/>
        </authorList>
    </citation>
    <scope>NUCLEOTIDE SEQUENCE</scope>
</reference>
<evidence type="ECO:0000313" key="6">
    <source>
        <dbReference type="EMBL" id="ANN39075.1"/>
    </source>
</evidence>
<dbReference type="AlphaFoldDB" id="A0A1L2EDY1"/>
<dbReference type="GeneID" id="30685219"/>
<gene>
    <name evidence="5 6" type="primary">rpl23</name>
</gene>
<dbReference type="GO" id="GO:0009507">
    <property type="term" value="C:chloroplast"/>
    <property type="evidence" value="ECO:0007669"/>
    <property type="project" value="UniProtKB-SubCell"/>
</dbReference>
<keyword evidence="5" id="KW-0699">rRNA-binding</keyword>
<dbReference type="RefSeq" id="YP_009330326.1">
    <property type="nucleotide sequence ID" value="NC_032284.1"/>
</dbReference>
<keyword evidence="6" id="KW-0150">Chloroplast</keyword>
<keyword evidence="2 5" id="KW-0689">Ribosomal protein</keyword>
<dbReference type="InterPro" id="IPR013025">
    <property type="entry name" value="Ribosomal_uL23-like"/>
</dbReference>
<accession>A0A1L2EDY1</accession>
<dbReference type="InterPro" id="IPR012678">
    <property type="entry name" value="Ribosomal_uL23/eL15/eS24_sf"/>
</dbReference>
<dbReference type="Gene3D" id="3.30.70.330">
    <property type="match status" value="1"/>
</dbReference>
<geneLocation type="chloroplast" evidence="6"/>
<dbReference type="GO" id="GO:0003735">
    <property type="term" value="F:structural constituent of ribosome"/>
    <property type="evidence" value="ECO:0007669"/>
    <property type="project" value="InterPro"/>
</dbReference>
<sequence>MLIDYLKKPGLFTEKTTNLLEQNQYTFDVVDKLTKKQIKVLFQKIYNIKPLKINSHRLTRKKTRLLASKGYKNINKRIIIKLEKNQKLPIDVSLG</sequence>
<comment type="similarity">
    <text evidence="1 5">Belongs to the universal ribosomal protein uL23 family.</text>
</comment>
<comment type="subunit">
    <text evidence="5">Part of the 50S ribosomal subunit.</text>
</comment>
<dbReference type="HAMAP" id="MF_01369_B">
    <property type="entry name" value="Ribosomal_uL23_B"/>
    <property type="match status" value="1"/>
</dbReference>
<evidence type="ECO:0000256" key="5">
    <source>
        <dbReference type="HAMAP-Rule" id="MF_01369"/>
    </source>
</evidence>
<dbReference type="GO" id="GO:1990904">
    <property type="term" value="C:ribonucleoprotein complex"/>
    <property type="evidence" value="ECO:0007669"/>
    <property type="project" value="UniProtKB-KW"/>
</dbReference>
<keyword evidence="6" id="KW-0934">Plastid</keyword>
<dbReference type="SUPFAM" id="SSF54189">
    <property type="entry name" value="Ribosomal proteins S24e, L23 and L15e"/>
    <property type="match status" value="1"/>
</dbReference>
<comment type="function">
    <text evidence="5">Binds to 23S rRNA.</text>
</comment>
<evidence type="ECO:0000256" key="3">
    <source>
        <dbReference type="ARBA" id="ARBA00023274"/>
    </source>
</evidence>
<evidence type="ECO:0000256" key="2">
    <source>
        <dbReference type="ARBA" id="ARBA00022980"/>
    </source>
</evidence>
<organism evidence="6">
    <name type="scientific">Lambia antarctica</name>
    <dbReference type="NCBI Taxonomy" id="101717"/>
    <lineage>
        <taxon>Eukaryota</taxon>
        <taxon>Viridiplantae</taxon>
        <taxon>Chlorophyta</taxon>
        <taxon>core chlorophytes</taxon>
        <taxon>Ulvophyceae</taxon>
        <taxon>TCBD clade</taxon>
        <taxon>Bryopsidales</taxon>
        <taxon>Bryopsidineae</taxon>
        <taxon>Bryopsidaceae</taxon>
        <taxon>Lambia</taxon>
    </lineage>
</organism>
<protein>
    <recommendedName>
        <fullName evidence="4 5">Large ribosomal subunit protein uL23c</fullName>
    </recommendedName>
</protein>
<name>A0A1L2EDY1_9CHLO</name>
<evidence type="ECO:0000256" key="4">
    <source>
        <dbReference type="ARBA" id="ARBA00035287"/>
    </source>
</evidence>
<dbReference type="GO" id="GO:0019843">
    <property type="term" value="F:rRNA binding"/>
    <property type="evidence" value="ECO:0007669"/>
    <property type="project" value="UniProtKB-UniRule"/>
</dbReference>
<dbReference type="Pfam" id="PF00276">
    <property type="entry name" value="Ribosomal_L23"/>
    <property type="match status" value="1"/>
</dbReference>
<evidence type="ECO:0000256" key="1">
    <source>
        <dbReference type="ARBA" id="ARBA00006700"/>
    </source>
</evidence>
<dbReference type="GO" id="GO:0005840">
    <property type="term" value="C:ribosome"/>
    <property type="evidence" value="ECO:0007669"/>
    <property type="project" value="UniProtKB-KW"/>
</dbReference>
<dbReference type="EMBL" id="KU059765">
    <property type="protein sequence ID" value="ANN39075.1"/>
    <property type="molecule type" value="Genomic_DNA"/>
</dbReference>
<dbReference type="InterPro" id="IPR012677">
    <property type="entry name" value="Nucleotide-bd_a/b_plait_sf"/>
</dbReference>
<dbReference type="GO" id="GO:0006412">
    <property type="term" value="P:translation"/>
    <property type="evidence" value="ECO:0007669"/>
    <property type="project" value="UniProtKB-UniRule"/>
</dbReference>
<comment type="subcellular location">
    <subcellularLocation>
        <location evidence="5">Plastid</location>
        <location evidence="5">Chloroplast</location>
    </subcellularLocation>
</comment>